<dbReference type="InterPro" id="IPR050835">
    <property type="entry name" value="ABC_transporter_sub-D"/>
</dbReference>
<dbReference type="GO" id="GO:0005524">
    <property type="term" value="F:ATP binding"/>
    <property type="evidence" value="ECO:0007669"/>
    <property type="project" value="InterPro"/>
</dbReference>
<sequence>MAENVPSGITPSFRQDTLSPGEQQRLSIGRVLYHKPSVVVLDETESLIYNLLKEVIIITIYQISYISTGHRKSLDLLHDWELQLDQKSWKLIKVAERLTQDDHI</sequence>
<dbReference type="InterPro" id="IPR003439">
    <property type="entry name" value="ABC_transporter-like_ATP-bd"/>
</dbReference>
<dbReference type="Proteomes" id="UP000095283">
    <property type="component" value="Unplaced"/>
</dbReference>
<dbReference type="Gene3D" id="3.40.50.300">
    <property type="entry name" value="P-loop containing nucleotide triphosphate hydrolases"/>
    <property type="match status" value="1"/>
</dbReference>
<feature type="compositionally biased region" description="Polar residues" evidence="6">
    <location>
        <begin position="7"/>
        <end position="20"/>
    </location>
</feature>
<protein>
    <submittedName>
        <fullName evidence="9">ABC transporter domain-containing protein</fullName>
    </submittedName>
</protein>
<dbReference type="InterPro" id="IPR027417">
    <property type="entry name" value="P-loop_NTPase"/>
</dbReference>
<feature type="domain" description="ABC transporter" evidence="7">
    <location>
        <begin position="15"/>
        <end position="44"/>
    </location>
</feature>
<evidence type="ECO:0000256" key="6">
    <source>
        <dbReference type="SAM" id="MobiDB-lite"/>
    </source>
</evidence>
<keyword evidence="3" id="KW-0812">Transmembrane</keyword>
<dbReference type="GO" id="GO:0006635">
    <property type="term" value="P:fatty acid beta-oxidation"/>
    <property type="evidence" value="ECO:0007669"/>
    <property type="project" value="TreeGrafter"/>
</dbReference>
<dbReference type="WBParaSite" id="Hba_05200">
    <property type="protein sequence ID" value="Hba_05200"/>
    <property type="gene ID" value="Hba_05200"/>
</dbReference>
<evidence type="ECO:0000256" key="1">
    <source>
        <dbReference type="ARBA" id="ARBA00008575"/>
    </source>
</evidence>
<name>A0A1I7WJK0_HETBA</name>
<keyword evidence="2" id="KW-0813">Transport</keyword>
<dbReference type="GO" id="GO:0007031">
    <property type="term" value="P:peroxisome organization"/>
    <property type="evidence" value="ECO:0007669"/>
    <property type="project" value="TreeGrafter"/>
</dbReference>
<evidence type="ECO:0000256" key="5">
    <source>
        <dbReference type="ARBA" id="ARBA00023136"/>
    </source>
</evidence>
<feature type="region of interest" description="Disordered" evidence="6">
    <location>
        <begin position="1"/>
        <end position="20"/>
    </location>
</feature>
<dbReference type="GO" id="GO:0042760">
    <property type="term" value="P:very long-chain fatty acid catabolic process"/>
    <property type="evidence" value="ECO:0007669"/>
    <property type="project" value="TreeGrafter"/>
</dbReference>
<comment type="similarity">
    <text evidence="1">Belongs to the ABC transporter superfamily. ABCD family. Peroxisomal fatty acyl CoA transporter (TC 3.A.1.203) subfamily.</text>
</comment>
<dbReference type="SUPFAM" id="SSF52540">
    <property type="entry name" value="P-loop containing nucleoside triphosphate hydrolases"/>
    <property type="match status" value="1"/>
</dbReference>
<dbReference type="GO" id="GO:0005778">
    <property type="term" value="C:peroxisomal membrane"/>
    <property type="evidence" value="ECO:0007669"/>
    <property type="project" value="TreeGrafter"/>
</dbReference>
<dbReference type="GO" id="GO:0005324">
    <property type="term" value="F:long-chain fatty acid transmembrane transporter activity"/>
    <property type="evidence" value="ECO:0007669"/>
    <property type="project" value="TreeGrafter"/>
</dbReference>
<dbReference type="PANTHER" id="PTHR11384:SF65">
    <property type="entry name" value="ABC TRANSPORTER DOMAIN-CONTAINING PROTEIN"/>
    <property type="match status" value="1"/>
</dbReference>
<dbReference type="GO" id="GO:0015910">
    <property type="term" value="P:long-chain fatty acid import into peroxisome"/>
    <property type="evidence" value="ECO:0007669"/>
    <property type="project" value="TreeGrafter"/>
</dbReference>
<keyword evidence="5" id="KW-0472">Membrane</keyword>
<evidence type="ECO:0000256" key="4">
    <source>
        <dbReference type="ARBA" id="ARBA00022989"/>
    </source>
</evidence>
<keyword evidence="4" id="KW-1133">Transmembrane helix</keyword>
<evidence type="ECO:0000313" key="8">
    <source>
        <dbReference type="Proteomes" id="UP000095283"/>
    </source>
</evidence>
<evidence type="ECO:0000259" key="7">
    <source>
        <dbReference type="Pfam" id="PF00005"/>
    </source>
</evidence>
<accession>A0A1I7WJK0</accession>
<keyword evidence="8" id="KW-1185">Reference proteome</keyword>
<evidence type="ECO:0000256" key="2">
    <source>
        <dbReference type="ARBA" id="ARBA00022448"/>
    </source>
</evidence>
<dbReference type="PANTHER" id="PTHR11384">
    <property type="entry name" value="ATP-BINDING CASSETTE, SUB-FAMILY D MEMBER"/>
    <property type="match status" value="1"/>
</dbReference>
<evidence type="ECO:0000313" key="9">
    <source>
        <dbReference type="WBParaSite" id="Hba_05200"/>
    </source>
</evidence>
<dbReference type="GO" id="GO:0042626">
    <property type="term" value="F:ATPase-coupled transmembrane transporter activity"/>
    <property type="evidence" value="ECO:0007669"/>
    <property type="project" value="TreeGrafter"/>
</dbReference>
<reference evidence="9" key="1">
    <citation type="submission" date="2016-11" db="UniProtKB">
        <authorList>
            <consortium name="WormBaseParasite"/>
        </authorList>
    </citation>
    <scope>IDENTIFICATION</scope>
</reference>
<dbReference type="GO" id="GO:0016887">
    <property type="term" value="F:ATP hydrolysis activity"/>
    <property type="evidence" value="ECO:0007669"/>
    <property type="project" value="InterPro"/>
</dbReference>
<dbReference type="Pfam" id="PF00005">
    <property type="entry name" value="ABC_tran"/>
    <property type="match status" value="1"/>
</dbReference>
<proteinExistence type="inferred from homology"/>
<organism evidence="8 9">
    <name type="scientific">Heterorhabditis bacteriophora</name>
    <name type="common">Entomopathogenic nematode worm</name>
    <dbReference type="NCBI Taxonomy" id="37862"/>
    <lineage>
        <taxon>Eukaryota</taxon>
        <taxon>Metazoa</taxon>
        <taxon>Ecdysozoa</taxon>
        <taxon>Nematoda</taxon>
        <taxon>Chromadorea</taxon>
        <taxon>Rhabditida</taxon>
        <taxon>Rhabditina</taxon>
        <taxon>Rhabditomorpha</taxon>
        <taxon>Strongyloidea</taxon>
        <taxon>Heterorhabditidae</taxon>
        <taxon>Heterorhabditis</taxon>
    </lineage>
</organism>
<dbReference type="AlphaFoldDB" id="A0A1I7WJK0"/>
<evidence type="ECO:0000256" key="3">
    <source>
        <dbReference type="ARBA" id="ARBA00022692"/>
    </source>
</evidence>